<dbReference type="EMBL" id="CP071796">
    <property type="protein sequence ID" value="QTD45865.1"/>
    <property type="molecule type" value="Genomic_DNA"/>
</dbReference>
<dbReference type="KEGG" id="otd:J1M35_02800"/>
<dbReference type="AlphaFoldDB" id="A0A975CGN9"/>
<dbReference type="Proteomes" id="UP000663903">
    <property type="component" value="Chromosome"/>
</dbReference>
<organism evidence="1 2">
    <name type="scientific">Ottowia testudinis</name>
    <dbReference type="NCBI Taxonomy" id="2816950"/>
    <lineage>
        <taxon>Bacteria</taxon>
        <taxon>Pseudomonadati</taxon>
        <taxon>Pseudomonadota</taxon>
        <taxon>Betaproteobacteria</taxon>
        <taxon>Burkholderiales</taxon>
        <taxon>Comamonadaceae</taxon>
        <taxon>Ottowia</taxon>
    </lineage>
</organism>
<proteinExistence type="predicted"/>
<sequence length="45" mass="5016">MARDIGSGVLFVDHATVAGGWAPFSQKQHLTRLRRRAPSILHEMT</sequence>
<name>A0A975CGN9_9BURK</name>
<evidence type="ECO:0000313" key="1">
    <source>
        <dbReference type="EMBL" id="QTD45865.1"/>
    </source>
</evidence>
<evidence type="ECO:0000313" key="2">
    <source>
        <dbReference type="Proteomes" id="UP000663903"/>
    </source>
</evidence>
<gene>
    <name evidence="1" type="ORF">J1M35_02800</name>
</gene>
<keyword evidence="2" id="KW-1185">Reference proteome</keyword>
<reference evidence="1" key="1">
    <citation type="submission" date="2021-03" db="EMBL/GenBank/DDBJ databases">
        <title>Ottowia sp. 27C isolated from the cloaca of a Giant Asian pond turtle (Heosemys grandis).</title>
        <authorList>
            <person name="Spergser J."/>
            <person name="Busse H.-J."/>
        </authorList>
    </citation>
    <scope>NUCLEOTIDE SEQUENCE</scope>
    <source>
        <strain evidence="1">27C</strain>
    </source>
</reference>
<accession>A0A975CGN9</accession>
<protein>
    <submittedName>
        <fullName evidence="1">Uncharacterized protein</fullName>
    </submittedName>
</protein>
<dbReference type="RefSeq" id="WP_208009650.1">
    <property type="nucleotide sequence ID" value="NZ_CP071796.1"/>
</dbReference>